<dbReference type="Proteomes" id="UP000050360">
    <property type="component" value="Unassembled WGS sequence"/>
</dbReference>
<dbReference type="SUPFAM" id="SSF49785">
    <property type="entry name" value="Galactose-binding domain-like"/>
    <property type="match status" value="1"/>
</dbReference>
<dbReference type="SUPFAM" id="SSF49503">
    <property type="entry name" value="Cupredoxins"/>
    <property type="match status" value="2"/>
</dbReference>
<dbReference type="InterPro" id="IPR045087">
    <property type="entry name" value="Cu-oxidase_fam"/>
</dbReference>
<dbReference type="PANTHER" id="PTHR48267">
    <property type="entry name" value="CUPREDOXIN SUPERFAMILY PROTEIN"/>
    <property type="match status" value="1"/>
</dbReference>
<dbReference type="InterPro" id="IPR036179">
    <property type="entry name" value="Ig-like_dom_sf"/>
</dbReference>
<evidence type="ECO:0000256" key="1">
    <source>
        <dbReference type="ARBA" id="ARBA00022801"/>
    </source>
</evidence>
<dbReference type="Gene3D" id="2.60.120.260">
    <property type="entry name" value="Galactose-binding domain-like"/>
    <property type="match status" value="1"/>
</dbReference>
<reference evidence="3 4" key="1">
    <citation type="submission" date="2015-09" db="EMBL/GenBank/DDBJ databases">
        <title>A metagenomics-based metabolic model of nitrate-dependent anaerobic oxidation of methane by Methanoperedens-like archaea.</title>
        <authorList>
            <person name="Arshad A."/>
            <person name="Speth D.R."/>
            <person name="De Graaf R.M."/>
            <person name="Op Den Camp H.J."/>
            <person name="Jetten M.S."/>
            <person name="Welte C.U."/>
        </authorList>
    </citation>
    <scope>NUCLEOTIDE SEQUENCE [LARGE SCALE GENOMIC DNA]</scope>
</reference>
<dbReference type="Gene3D" id="2.60.40.420">
    <property type="entry name" value="Cupredoxins - blue copper proteins"/>
    <property type="match status" value="2"/>
</dbReference>
<organism evidence="3 4">
    <name type="scientific">Candidatus Methanoperedens nitratireducens</name>
    <dbReference type="NCBI Taxonomy" id="1392998"/>
    <lineage>
        <taxon>Archaea</taxon>
        <taxon>Methanobacteriati</taxon>
        <taxon>Methanobacteriota</taxon>
        <taxon>Stenosarchaea group</taxon>
        <taxon>Methanomicrobia</taxon>
        <taxon>Methanosarcinales</taxon>
        <taxon>ANME-2 cluster</taxon>
        <taxon>Candidatus Methanoperedentaceae</taxon>
        <taxon>Candidatus Methanoperedens</taxon>
    </lineage>
</organism>
<evidence type="ECO:0000259" key="2">
    <source>
        <dbReference type="PROSITE" id="PS51127"/>
    </source>
</evidence>
<feature type="domain" description="Big-1" evidence="2">
    <location>
        <begin position="319"/>
        <end position="402"/>
    </location>
</feature>
<dbReference type="InterPro" id="IPR003599">
    <property type="entry name" value="Ig_sub"/>
</dbReference>
<dbReference type="SMART" id="SM00409">
    <property type="entry name" value="IG"/>
    <property type="match status" value="1"/>
</dbReference>
<dbReference type="Pfam" id="PF02018">
    <property type="entry name" value="CBM_4_9"/>
    <property type="match status" value="1"/>
</dbReference>
<accession>A0A0P8E2R3</accession>
<dbReference type="InterPro" id="IPR008979">
    <property type="entry name" value="Galactose-bd-like_sf"/>
</dbReference>
<sequence length="651" mass="69330">MMVNGRTWPYLNVEQKQYRLRFLNGDNSRFLILQMDNGMNFTQIGAEGGFLASPAMLNRLLLGGAERADVIVNFTNIPVGTNITLQNVGPDEPFGGGVPCPIGQDPITNPGCGDFAPANPATTGRVMQFRVVAATTPDTSTPADQITLPPIVPLGAENKVRNLSLNEECSNSSLTGFQCPKAALLGTVMFNATTGAPMGMPMMWGDAVTENVTLGDTEIWDIYDFTVDAHPIHLHQVMFQVVNREVFDPAFGVVGTITLPEPGETGWKDTVIAYPGQITRIKARWDIAGLYVWHCHILEHEENEMMRPYTVSAPPVVPKLNITATPTTVTVGVPTNVNFTVTDGVTPVSNAAVTLSGNATGTGTTNVNGNVVISVNATAQGTITSTATSTGYTDGTTTLSAIAPPVTIQNLIKNPGFESGKTPWLFYTNGVGTFNVWPPAYAGNNSARLAFSTAGTNMQLYQQGVALEPNTRYQLSFAAYSNTGHDIRVRLLKQVTPYTPYGLDYTANLGTSWAVFTTQFTTSGFASNVTDGRLQFWLVPFAKAGDTYYIDNVRLEKVSTTPVLPGIVTHPAGQTVVTGQTATFSVVATGTSLSYQWQKNGTDIAGATGASYTTPPATLADNGSVFRVNVTNSVGSIISNGAVLTVLPVTP</sequence>
<name>A0A0P8E2R3_9EURY</name>
<dbReference type="SUPFAM" id="SSF48726">
    <property type="entry name" value="Immunoglobulin"/>
    <property type="match status" value="1"/>
</dbReference>
<dbReference type="Pfam" id="PF07731">
    <property type="entry name" value="Cu-oxidase_2"/>
    <property type="match status" value="1"/>
</dbReference>
<dbReference type="GO" id="GO:0005507">
    <property type="term" value="F:copper ion binding"/>
    <property type="evidence" value="ECO:0007669"/>
    <property type="project" value="InterPro"/>
</dbReference>
<gene>
    <name evidence="3" type="ORF">MPEBLZ_00774</name>
</gene>
<proteinExistence type="predicted"/>
<keyword evidence="1" id="KW-0378">Hydrolase</keyword>
<dbReference type="InterPro" id="IPR003305">
    <property type="entry name" value="CenC_carb-bd"/>
</dbReference>
<dbReference type="PROSITE" id="PS51127">
    <property type="entry name" value="BIG1"/>
    <property type="match status" value="1"/>
</dbReference>
<dbReference type="GO" id="GO:0016491">
    <property type="term" value="F:oxidoreductase activity"/>
    <property type="evidence" value="ECO:0007669"/>
    <property type="project" value="InterPro"/>
</dbReference>
<dbReference type="InterPro" id="IPR011706">
    <property type="entry name" value="Cu-oxidase_C"/>
</dbReference>
<dbReference type="EMBL" id="LKCM01000065">
    <property type="protein sequence ID" value="KPQ44644.1"/>
    <property type="molecule type" value="Genomic_DNA"/>
</dbReference>
<evidence type="ECO:0000313" key="3">
    <source>
        <dbReference type="EMBL" id="KPQ44644.1"/>
    </source>
</evidence>
<dbReference type="InterPro" id="IPR008972">
    <property type="entry name" value="Cupredoxin"/>
</dbReference>
<dbReference type="Gene3D" id="2.60.40.10">
    <property type="entry name" value="Immunoglobulins"/>
    <property type="match status" value="1"/>
</dbReference>
<dbReference type="InterPro" id="IPR003344">
    <property type="entry name" value="Big_1_dom"/>
</dbReference>
<comment type="caution">
    <text evidence="3">The sequence shown here is derived from an EMBL/GenBank/DDBJ whole genome shotgun (WGS) entry which is preliminary data.</text>
</comment>
<dbReference type="InterPro" id="IPR013783">
    <property type="entry name" value="Ig-like_fold"/>
</dbReference>
<dbReference type="GO" id="GO:0016798">
    <property type="term" value="F:hydrolase activity, acting on glycosyl bonds"/>
    <property type="evidence" value="ECO:0007669"/>
    <property type="project" value="InterPro"/>
</dbReference>
<evidence type="ECO:0000313" key="4">
    <source>
        <dbReference type="Proteomes" id="UP000050360"/>
    </source>
</evidence>
<protein>
    <submittedName>
        <fullName evidence="3">Cell surface protein</fullName>
    </submittedName>
</protein>
<dbReference type="PANTHER" id="PTHR48267:SF1">
    <property type="entry name" value="BILIRUBIN OXIDASE"/>
    <property type="match status" value="1"/>
</dbReference>
<dbReference type="CDD" id="cd13891">
    <property type="entry name" value="CuRO_3_CotA_like"/>
    <property type="match status" value="1"/>
</dbReference>
<dbReference type="AlphaFoldDB" id="A0A0P8E2R3"/>